<dbReference type="Proteomes" id="UP001143981">
    <property type="component" value="Unassembled WGS sequence"/>
</dbReference>
<organism evidence="3 4">
    <name type="scientific">Coemansia biformis</name>
    <dbReference type="NCBI Taxonomy" id="1286918"/>
    <lineage>
        <taxon>Eukaryota</taxon>
        <taxon>Fungi</taxon>
        <taxon>Fungi incertae sedis</taxon>
        <taxon>Zoopagomycota</taxon>
        <taxon>Kickxellomycotina</taxon>
        <taxon>Kickxellomycetes</taxon>
        <taxon>Kickxellales</taxon>
        <taxon>Kickxellaceae</taxon>
        <taxon>Coemansia</taxon>
    </lineage>
</organism>
<dbReference type="GO" id="GO:0016787">
    <property type="term" value="F:hydrolase activity"/>
    <property type="evidence" value="ECO:0007669"/>
    <property type="project" value="UniProtKB-KW"/>
</dbReference>
<evidence type="ECO:0000313" key="4">
    <source>
        <dbReference type="Proteomes" id="UP001143981"/>
    </source>
</evidence>
<dbReference type="OrthoDB" id="2801544at2759"/>
<accession>A0A9W8CYK7</accession>
<feature type="compositionally biased region" description="Low complexity" evidence="2">
    <location>
        <begin position="253"/>
        <end position="271"/>
    </location>
</feature>
<feature type="compositionally biased region" description="Basic and acidic residues" evidence="2">
    <location>
        <begin position="337"/>
        <end position="346"/>
    </location>
</feature>
<dbReference type="AlphaFoldDB" id="A0A9W8CYK7"/>
<dbReference type="GO" id="GO:0031297">
    <property type="term" value="P:replication fork processing"/>
    <property type="evidence" value="ECO:0007669"/>
    <property type="project" value="TreeGrafter"/>
</dbReference>
<comment type="caution">
    <text evidence="3">The sequence shown here is derived from an EMBL/GenBank/DDBJ whole genome shotgun (WGS) entry which is preliminary data.</text>
</comment>
<reference evidence="3" key="1">
    <citation type="submission" date="2022-07" db="EMBL/GenBank/DDBJ databases">
        <title>Phylogenomic reconstructions and comparative analyses of Kickxellomycotina fungi.</title>
        <authorList>
            <person name="Reynolds N.K."/>
            <person name="Stajich J.E."/>
            <person name="Barry K."/>
            <person name="Grigoriev I.V."/>
            <person name="Crous P."/>
            <person name="Smith M.E."/>
        </authorList>
    </citation>
    <scope>NUCLEOTIDE SEQUENCE</scope>
    <source>
        <strain evidence="3">BCRC 34381</strain>
    </source>
</reference>
<feature type="region of interest" description="Disordered" evidence="2">
    <location>
        <begin position="318"/>
        <end position="361"/>
    </location>
</feature>
<dbReference type="GO" id="GO:0043596">
    <property type="term" value="C:nuclear replication fork"/>
    <property type="evidence" value="ECO:0007669"/>
    <property type="project" value="TreeGrafter"/>
</dbReference>
<evidence type="ECO:0000313" key="3">
    <source>
        <dbReference type="EMBL" id="KAJ1734676.1"/>
    </source>
</evidence>
<protein>
    <recommendedName>
        <fullName evidence="5">HNH domain-containing protein</fullName>
    </recommendedName>
</protein>
<dbReference type="PANTHER" id="PTHR45766:SF5">
    <property type="entry name" value="SNF2 DOMAIN-CONTAINING PROTEIN _ HELICASE DOMAIN-CONTAINING PROTEIN _ HNH ENDONUCLEASE DOMAIN-CONTAINING PROTEIN"/>
    <property type="match status" value="1"/>
</dbReference>
<feature type="region of interest" description="Disordered" evidence="2">
    <location>
        <begin position="253"/>
        <end position="303"/>
    </location>
</feature>
<dbReference type="GO" id="GO:0004520">
    <property type="term" value="F:DNA endonuclease activity"/>
    <property type="evidence" value="ECO:0007669"/>
    <property type="project" value="TreeGrafter"/>
</dbReference>
<keyword evidence="4" id="KW-1185">Reference proteome</keyword>
<dbReference type="EMBL" id="JANBOI010000062">
    <property type="protein sequence ID" value="KAJ1734676.1"/>
    <property type="molecule type" value="Genomic_DNA"/>
</dbReference>
<gene>
    <name evidence="3" type="ORF">LPJ61_000951</name>
</gene>
<feature type="compositionally biased region" description="Low complexity" evidence="2">
    <location>
        <begin position="318"/>
        <end position="329"/>
    </location>
</feature>
<evidence type="ECO:0000256" key="1">
    <source>
        <dbReference type="ARBA" id="ARBA00022801"/>
    </source>
</evidence>
<keyword evidence="1" id="KW-0378">Hydrolase</keyword>
<evidence type="ECO:0008006" key="5">
    <source>
        <dbReference type="Google" id="ProtNLM"/>
    </source>
</evidence>
<proteinExistence type="predicted"/>
<sequence length="453" mass="48195">MRSAECPSAAPRPAVCSPTGRGTPRSAARPIVPREEECWPVAILVERYPQLRFERWLPSVLRSIEKSSGVVFDERLLRGPRGRPLCLWCGTEPAGGSSTALFCPPPPPPPRRAAPGLQFGEGCEHEHRLRRNNQYVRKQLLMRDGGVCAECGVDAHELFMRASRCATLAQRTAMFKRLARENPDWHKKVRRPLASMDCEFTAGMFWEAAHVVDVRHGGGLCGLGGFHTLCVPCHAGEFARNYIQDLSDLSPYLSSPRAEPGSATPAASTPAAPAPPVASRRHGGAAVSARKENATPAASRPRTANSDCSAFILLDSQSSASSSPSMPSPGRCLAARGPERAHETPTKRGPGSLRTRPCSLSRPPAPHLAAVIDLTAPPGDPPLCVYEDELDALAEKLITFNISSSDDLSDGEVVLVAAAPRTRQIAPVAGTPSPAPGDRGPGTGAARSAVPPV</sequence>
<evidence type="ECO:0000256" key="2">
    <source>
        <dbReference type="SAM" id="MobiDB-lite"/>
    </source>
</evidence>
<dbReference type="GO" id="GO:0006281">
    <property type="term" value="P:DNA repair"/>
    <property type="evidence" value="ECO:0007669"/>
    <property type="project" value="TreeGrafter"/>
</dbReference>
<feature type="region of interest" description="Disordered" evidence="2">
    <location>
        <begin position="1"/>
        <end position="29"/>
    </location>
</feature>
<dbReference type="PANTHER" id="PTHR45766">
    <property type="entry name" value="DNA ANNEALING HELICASE AND ENDONUCLEASE ZRANB3 FAMILY MEMBER"/>
    <property type="match status" value="1"/>
</dbReference>
<name>A0A9W8CYK7_9FUNG</name>
<feature type="region of interest" description="Disordered" evidence="2">
    <location>
        <begin position="425"/>
        <end position="453"/>
    </location>
</feature>